<gene>
    <name evidence="2" type="ORF">CZ674_02740</name>
</gene>
<dbReference type="GeneID" id="303172116"/>
<evidence type="ECO:0000313" key="3">
    <source>
        <dbReference type="Proteomes" id="UP000195787"/>
    </source>
</evidence>
<dbReference type="RefSeq" id="WP_086991014.1">
    <property type="nucleotide sequence ID" value="NZ_FUHU01000016.1"/>
</dbReference>
<dbReference type="SUPFAM" id="SSF46785">
    <property type="entry name" value="Winged helix' DNA-binding domain"/>
    <property type="match status" value="1"/>
</dbReference>
<dbReference type="PANTHER" id="PTHR37318">
    <property type="entry name" value="BSL7504 PROTEIN"/>
    <property type="match status" value="1"/>
</dbReference>
<evidence type="ECO:0000313" key="2">
    <source>
        <dbReference type="EMBL" id="SJM51283.1"/>
    </source>
</evidence>
<dbReference type="Gene3D" id="1.10.10.10">
    <property type="entry name" value="Winged helix-like DNA-binding domain superfamily/Winged helix DNA-binding domain"/>
    <property type="match status" value="1"/>
</dbReference>
<sequence length="99" mass="10901">MTSDSEAAAQLNPVIHPIQRLRICALLEPVTEEEFAVLRDLLDVSDSALSKQLSALTTAGFVTQRRAASMGRSRVWVQLTPSGIRAFRSHIRALRDLTA</sequence>
<protein>
    <submittedName>
        <fullName evidence="2">Transcriptional regulator</fullName>
    </submittedName>
</protein>
<keyword evidence="3" id="KW-1185">Reference proteome</keyword>
<dbReference type="InterPro" id="IPR036388">
    <property type="entry name" value="WH-like_DNA-bd_sf"/>
</dbReference>
<dbReference type="Proteomes" id="UP000195787">
    <property type="component" value="Unassembled WGS sequence"/>
</dbReference>
<dbReference type="PANTHER" id="PTHR37318:SF1">
    <property type="entry name" value="BSL7504 PROTEIN"/>
    <property type="match status" value="1"/>
</dbReference>
<feature type="domain" description="Winged helix DNA-binding" evidence="1">
    <location>
        <begin position="20"/>
        <end position="97"/>
    </location>
</feature>
<dbReference type="AlphaFoldDB" id="A0A1R4F623"/>
<accession>A0A1R4F623</accession>
<dbReference type="EMBL" id="FUHU01000016">
    <property type="protein sequence ID" value="SJM51283.1"/>
    <property type="molecule type" value="Genomic_DNA"/>
</dbReference>
<dbReference type="OrthoDB" id="4952043at2"/>
<dbReference type="InterPro" id="IPR036390">
    <property type="entry name" value="WH_DNA-bd_sf"/>
</dbReference>
<dbReference type="InterPro" id="IPR027395">
    <property type="entry name" value="WH_DNA-bd_dom"/>
</dbReference>
<name>A0A1R4F623_9MICO</name>
<dbReference type="Pfam" id="PF13601">
    <property type="entry name" value="HTH_34"/>
    <property type="match status" value="1"/>
</dbReference>
<evidence type="ECO:0000259" key="1">
    <source>
        <dbReference type="Pfam" id="PF13601"/>
    </source>
</evidence>
<proteinExistence type="predicted"/>
<organism evidence="2 3">
    <name type="scientific">Agrococcus casei LMG 22410</name>
    <dbReference type="NCBI Taxonomy" id="1255656"/>
    <lineage>
        <taxon>Bacteria</taxon>
        <taxon>Bacillati</taxon>
        <taxon>Actinomycetota</taxon>
        <taxon>Actinomycetes</taxon>
        <taxon>Micrococcales</taxon>
        <taxon>Microbacteriaceae</taxon>
        <taxon>Agrococcus</taxon>
    </lineage>
</organism>
<reference evidence="2 3" key="1">
    <citation type="submission" date="2017-02" db="EMBL/GenBank/DDBJ databases">
        <authorList>
            <person name="Peterson S.W."/>
        </authorList>
    </citation>
    <scope>NUCLEOTIDE SEQUENCE [LARGE SCALE GENOMIC DNA]</scope>
    <source>
        <strain evidence="2 3">LMG 22410</strain>
    </source>
</reference>